<feature type="compositionally biased region" description="Polar residues" evidence="4">
    <location>
        <begin position="10"/>
        <end position="29"/>
    </location>
</feature>
<dbReference type="GO" id="GO:0000160">
    <property type="term" value="P:phosphorelay signal transduction system"/>
    <property type="evidence" value="ECO:0007669"/>
    <property type="project" value="UniProtKB-KW"/>
</dbReference>
<dbReference type="OrthoDB" id="303614at2759"/>
<evidence type="ECO:0000313" key="6">
    <source>
        <dbReference type="EMBL" id="KAJ4263512.1"/>
    </source>
</evidence>
<keyword evidence="1 3" id="KW-0597">Phosphoprotein</keyword>
<evidence type="ECO:0000256" key="1">
    <source>
        <dbReference type="ARBA" id="ARBA00022553"/>
    </source>
</evidence>
<evidence type="ECO:0000313" key="7">
    <source>
        <dbReference type="Proteomes" id="UP001152049"/>
    </source>
</evidence>
<dbReference type="SMART" id="SM00448">
    <property type="entry name" value="REC"/>
    <property type="match status" value="1"/>
</dbReference>
<dbReference type="PANTHER" id="PTHR45339:SF1">
    <property type="entry name" value="HYBRID SIGNAL TRANSDUCTION HISTIDINE KINASE J"/>
    <property type="match status" value="1"/>
</dbReference>
<evidence type="ECO:0000256" key="3">
    <source>
        <dbReference type="PROSITE-ProRule" id="PRU00169"/>
    </source>
</evidence>
<dbReference type="CDD" id="cd17546">
    <property type="entry name" value="REC_hyHK_CKI1_RcsC-like"/>
    <property type="match status" value="1"/>
</dbReference>
<evidence type="ECO:0000256" key="4">
    <source>
        <dbReference type="SAM" id="MobiDB-lite"/>
    </source>
</evidence>
<feature type="domain" description="Response regulatory" evidence="5">
    <location>
        <begin position="35"/>
        <end position="160"/>
    </location>
</feature>
<dbReference type="PROSITE" id="PS50110">
    <property type="entry name" value="RESPONSE_REGULATORY"/>
    <property type="match status" value="1"/>
</dbReference>
<comment type="caution">
    <text evidence="6">The sequence shown here is derived from an EMBL/GenBank/DDBJ whole genome shotgun (WGS) entry which is preliminary data.</text>
</comment>
<dbReference type="Proteomes" id="UP001152049">
    <property type="component" value="Unassembled WGS sequence"/>
</dbReference>
<evidence type="ECO:0000256" key="2">
    <source>
        <dbReference type="ARBA" id="ARBA00023012"/>
    </source>
</evidence>
<dbReference type="InterPro" id="IPR011006">
    <property type="entry name" value="CheY-like_superfamily"/>
</dbReference>
<name>A0A9W8VF38_9HYPO</name>
<dbReference type="AlphaFoldDB" id="A0A9W8VF38"/>
<keyword evidence="7" id="KW-1185">Reference proteome</keyword>
<dbReference type="PANTHER" id="PTHR45339">
    <property type="entry name" value="HYBRID SIGNAL TRANSDUCTION HISTIDINE KINASE J"/>
    <property type="match status" value="1"/>
</dbReference>
<dbReference type="InterPro" id="IPR001789">
    <property type="entry name" value="Sig_transdc_resp-reg_receiver"/>
</dbReference>
<organism evidence="6 7">
    <name type="scientific">Fusarium torreyae</name>
    <dbReference type="NCBI Taxonomy" id="1237075"/>
    <lineage>
        <taxon>Eukaryota</taxon>
        <taxon>Fungi</taxon>
        <taxon>Dikarya</taxon>
        <taxon>Ascomycota</taxon>
        <taxon>Pezizomycotina</taxon>
        <taxon>Sordariomycetes</taxon>
        <taxon>Hypocreomycetidae</taxon>
        <taxon>Hypocreales</taxon>
        <taxon>Nectriaceae</taxon>
        <taxon>Fusarium</taxon>
    </lineage>
</organism>
<evidence type="ECO:0000259" key="5">
    <source>
        <dbReference type="PROSITE" id="PS50110"/>
    </source>
</evidence>
<sequence>MSETEKATDNAAQANASTEAPKTRETFQNSPEDAKYLLAEDNSVNQKLFNILFDRMQLHRQTAWNGQEAVDMYKANPERCRLILLDTSMPVMGGQEASLLIRQYEKENGLQPAIIVGMIAYSVGDGESDKKRLQDKFGMDTALSKPVRPQQLQELIDNYPV</sequence>
<gene>
    <name evidence="6" type="ORF">NW762_006331</name>
</gene>
<protein>
    <recommendedName>
        <fullName evidence="5">Response regulatory domain-containing protein</fullName>
    </recommendedName>
</protein>
<dbReference type="Gene3D" id="3.40.50.2300">
    <property type="match status" value="1"/>
</dbReference>
<dbReference type="SUPFAM" id="SSF52172">
    <property type="entry name" value="CheY-like"/>
    <property type="match status" value="1"/>
</dbReference>
<reference evidence="6" key="1">
    <citation type="submission" date="2022-09" db="EMBL/GenBank/DDBJ databases">
        <title>Fusarium specimens isolated from Avocado Roots.</title>
        <authorList>
            <person name="Stajich J."/>
            <person name="Roper C."/>
            <person name="Heimlech-Rivalta G."/>
        </authorList>
    </citation>
    <scope>NUCLEOTIDE SEQUENCE</scope>
    <source>
        <strain evidence="6">CF00136</strain>
    </source>
</reference>
<proteinExistence type="predicted"/>
<keyword evidence="2" id="KW-0902">Two-component regulatory system</keyword>
<accession>A0A9W8VF38</accession>
<feature type="modified residue" description="4-aspartylphosphate" evidence="3">
    <location>
        <position position="86"/>
    </location>
</feature>
<feature type="region of interest" description="Disordered" evidence="4">
    <location>
        <begin position="1"/>
        <end position="29"/>
    </location>
</feature>
<dbReference type="Pfam" id="PF00072">
    <property type="entry name" value="Response_reg"/>
    <property type="match status" value="1"/>
</dbReference>
<dbReference type="EMBL" id="JAOQAZ010000010">
    <property type="protein sequence ID" value="KAJ4263512.1"/>
    <property type="molecule type" value="Genomic_DNA"/>
</dbReference>